<evidence type="ECO:0000259" key="4">
    <source>
        <dbReference type="Pfam" id="PF01370"/>
    </source>
</evidence>
<reference evidence="5" key="1">
    <citation type="submission" date="2021-01" db="EMBL/GenBank/DDBJ databases">
        <authorList>
            <person name="Corre E."/>
            <person name="Pelletier E."/>
            <person name="Niang G."/>
            <person name="Scheremetjew M."/>
            <person name="Finn R."/>
            <person name="Kale V."/>
            <person name="Holt S."/>
            <person name="Cochrane G."/>
            <person name="Meng A."/>
            <person name="Brown T."/>
            <person name="Cohen L."/>
        </authorList>
    </citation>
    <scope>NUCLEOTIDE SEQUENCE</scope>
    <source>
        <strain evidence="5">CCMP645</strain>
    </source>
</reference>
<dbReference type="PANTHER" id="PTHR43103:SF5">
    <property type="entry name" value="4-EPIMERASE, PUTATIVE (AFU_ORTHOLOGUE AFUA_7G00360)-RELATED"/>
    <property type="match status" value="1"/>
</dbReference>
<dbReference type="SUPFAM" id="SSF51735">
    <property type="entry name" value="NAD(P)-binding Rossmann-fold domains"/>
    <property type="match status" value="1"/>
</dbReference>
<dbReference type="InterPro" id="IPR036291">
    <property type="entry name" value="NAD(P)-bd_dom_sf"/>
</dbReference>
<dbReference type="PANTHER" id="PTHR43103">
    <property type="entry name" value="NUCLEOSIDE-DIPHOSPHATE-SUGAR EPIMERASE"/>
    <property type="match status" value="1"/>
</dbReference>
<name>A0A7S4BKJ7_CHRCT</name>
<dbReference type="AlphaFoldDB" id="A0A7S4BKJ7"/>
<feature type="domain" description="NAD-dependent epimerase/dehydratase" evidence="4">
    <location>
        <begin position="9"/>
        <end position="180"/>
    </location>
</feature>
<dbReference type="GO" id="GO:0016491">
    <property type="term" value="F:oxidoreductase activity"/>
    <property type="evidence" value="ECO:0007669"/>
    <property type="project" value="UniProtKB-KW"/>
</dbReference>
<evidence type="ECO:0000256" key="3">
    <source>
        <dbReference type="ARBA" id="ARBA00023027"/>
    </source>
</evidence>
<accession>A0A7S4BKJ7</accession>
<evidence type="ECO:0000256" key="1">
    <source>
        <dbReference type="ARBA" id="ARBA00007637"/>
    </source>
</evidence>
<keyword evidence="3" id="KW-0520">NAD</keyword>
<keyword evidence="2" id="KW-0560">Oxidoreductase</keyword>
<proteinExistence type="inferred from homology"/>
<evidence type="ECO:0000256" key="2">
    <source>
        <dbReference type="ARBA" id="ARBA00023002"/>
    </source>
</evidence>
<dbReference type="EMBL" id="HBIZ01033313">
    <property type="protein sequence ID" value="CAE0768614.1"/>
    <property type="molecule type" value="Transcribed_RNA"/>
</dbReference>
<evidence type="ECO:0000313" key="5">
    <source>
        <dbReference type="EMBL" id="CAE0768614.1"/>
    </source>
</evidence>
<sequence>MAEIEHEVIAVTGAAGNLGTKLIAALLESQPSLRVLGLDLIAGKPDDRIEWIECNLADAGDSQWKDAIDRSTGLVHFAAKNPYPEADWDDATVSLDMTLHVMLAAAHSPTMRRVVFATSNHVMGRYKEDGANDAARKMRATDTVGVGTVWYANGVLMDSTIYAVPKFCGERLCKALAAQCARRGGPSFVCVRIGWCQPGDNSALTLNASGTPTLAASDTDAAENEGDADSLRDVALLNQWYRSMWLSNRDFTHIFSRALVAALPAERGGFLLTHGMSANSGMRWDLTESKEVLGYQPKDDVQAELRRAAAR</sequence>
<comment type="similarity">
    <text evidence="1">Belongs to the NAD(P)-dependent epimerase/dehydratase family.</text>
</comment>
<dbReference type="Gene3D" id="3.40.50.720">
    <property type="entry name" value="NAD(P)-binding Rossmann-like Domain"/>
    <property type="match status" value="1"/>
</dbReference>
<protein>
    <recommendedName>
        <fullName evidence="4">NAD-dependent epimerase/dehydratase domain-containing protein</fullName>
    </recommendedName>
</protein>
<organism evidence="5">
    <name type="scientific">Chrysotila carterae</name>
    <name type="common">Marine alga</name>
    <name type="synonym">Syracosphaera carterae</name>
    <dbReference type="NCBI Taxonomy" id="13221"/>
    <lineage>
        <taxon>Eukaryota</taxon>
        <taxon>Haptista</taxon>
        <taxon>Haptophyta</taxon>
        <taxon>Prymnesiophyceae</taxon>
        <taxon>Isochrysidales</taxon>
        <taxon>Isochrysidaceae</taxon>
        <taxon>Chrysotila</taxon>
    </lineage>
</organism>
<dbReference type="InterPro" id="IPR001509">
    <property type="entry name" value="Epimerase_deHydtase"/>
</dbReference>
<dbReference type="Pfam" id="PF01370">
    <property type="entry name" value="Epimerase"/>
    <property type="match status" value="1"/>
</dbReference>
<gene>
    <name evidence="5" type="ORF">PCAR00345_LOCUS21226</name>
</gene>